<gene>
    <name evidence="1" type="primary">FLX1_2</name>
    <name evidence="1" type="ORF">DSO57_1022336</name>
</gene>
<evidence type="ECO:0000313" key="1">
    <source>
        <dbReference type="EMBL" id="KAJ9069061.1"/>
    </source>
</evidence>
<evidence type="ECO:0000313" key="2">
    <source>
        <dbReference type="Proteomes" id="UP001165960"/>
    </source>
</evidence>
<comment type="caution">
    <text evidence="1">The sequence shown here is derived from an EMBL/GenBank/DDBJ whole genome shotgun (WGS) entry which is preliminary data.</text>
</comment>
<accession>A0ACC2T395</accession>
<keyword evidence="2" id="KW-1185">Reference proteome</keyword>
<name>A0ACC2T395_9FUNG</name>
<sequence length="193" mass="21277">MLASAQAGALTVLCTNPIWVVKTRIFTSSANNPNAYRGLIDGLVKITKLEGISGLYKGLVPALFGTSHGAFQFMAYEELKRWKATRGAASQVGNDKLSTFDYIWMSTFSKVFASVTTYPYQVVKTRLQRLPESALDVKYEGATDTVKKIYRNEGLLGFYKGLGPSIIRVLPGTCITFLVYEKVSGYFRKNASG</sequence>
<dbReference type="EMBL" id="QTSX02003662">
    <property type="protein sequence ID" value="KAJ9069061.1"/>
    <property type="molecule type" value="Genomic_DNA"/>
</dbReference>
<protein>
    <submittedName>
        <fullName evidence="1">Mitochondrial FAD carrier protein flx1</fullName>
    </submittedName>
</protein>
<proteinExistence type="predicted"/>
<dbReference type="Proteomes" id="UP001165960">
    <property type="component" value="Unassembled WGS sequence"/>
</dbReference>
<organism evidence="1 2">
    <name type="scientific">Entomophthora muscae</name>
    <dbReference type="NCBI Taxonomy" id="34485"/>
    <lineage>
        <taxon>Eukaryota</taxon>
        <taxon>Fungi</taxon>
        <taxon>Fungi incertae sedis</taxon>
        <taxon>Zoopagomycota</taxon>
        <taxon>Entomophthoromycotina</taxon>
        <taxon>Entomophthoromycetes</taxon>
        <taxon>Entomophthorales</taxon>
        <taxon>Entomophthoraceae</taxon>
        <taxon>Entomophthora</taxon>
    </lineage>
</organism>
<reference evidence="1" key="1">
    <citation type="submission" date="2022-04" db="EMBL/GenBank/DDBJ databases">
        <title>Genome of the entomopathogenic fungus Entomophthora muscae.</title>
        <authorList>
            <person name="Elya C."/>
            <person name="Lovett B.R."/>
            <person name="Lee E."/>
            <person name="Macias A.M."/>
            <person name="Hajek A.E."/>
            <person name="De Bivort B.L."/>
            <person name="Kasson M.T."/>
            <person name="De Fine Licht H.H."/>
            <person name="Stajich J.E."/>
        </authorList>
    </citation>
    <scope>NUCLEOTIDE SEQUENCE</scope>
    <source>
        <strain evidence="1">Berkeley</strain>
    </source>
</reference>